<feature type="transmembrane region" description="Helical" evidence="1">
    <location>
        <begin position="217"/>
        <end position="237"/>
    </location>
</feature>
<reference evidence="3 4" key="1">
    <citation type="submission" date="2018-09" db="EMBL/GenBank/DDBJ databases">
        <title>Characterization of the phylogenetic diversity of five novel species belonging to the genus Bifidobacterium.</title>
        <authorList>
            <person name="Lugli G.A."/>
            <person name="Duranti S."/>
            <person name="Milani C."/>
        </authorList>
    </citation>
    <scope>NUCLEOTIDE SEQUENCE [LARGE SCALE GENOMIC DNA]</scope>
    <source>
        <strain evidence="3 4">2034B</strain>
    </source>
</reference>
<evidence type="ECO:0000313" key="3">
    <source>
        <dbReference type="EMBL" id="RSX54149.1"/>
    </source>
</evidence>
<name>A0A430FMV4_9BIFI</name>
<feature type="transmembrane region" description="Helical" evidence="1">
    <location>
        <begin position="57"/>
        <end position="86"/>
    </location>
</feature>
<keyword evidence="3" id="KW-0378">Hydrolase</keyword>
<protein>
    <submittedName>
        <fullName evidence="3">CAAX protease self-immunity</fullName>
    </submittedName>
</protein>
<feature type="transmembrane region" description="Helical" evidence="1">
    <location>
        <begin position="243"/>
        <end position="263"/>
    </location>
</feature>
<dbReference type="PANTHER" id="PTHR39430">
    <property type="entry name" value="MEMBRANE-ASSOCIATED PROTEASE-RELATED"/>
    <property type="match status" value="1"/>
</dbReference>
<keyword evidence="1" id="KW-1133">Transmembrane helix</keyword>
<accession>A0A430FMV4</accession>
<dbReference type="GO" id="GO:0004175">
    <property type="term" value="F:endopeptidase activity"/>
    <property type="evidence" value="ECO:0007669"/>
    <property type="project" value="UniProtKB-ARBA"/>
</dbReference>
<dbReference type="GO" id="GO:0080120">
    <property type="term" value="P:CAAX-box protein maturation"/>
    <property type="evidence" value="ECO:0007669"/>
    <property type="project" value="UniProtKB-ARBA"/>
</dbReference>
<dbReference type="PANTHER" id="PTHR39430:SF1">
    <property type="entry name" value="PROTEASE"/>
    <property type="match status" value="1"/>
</dbReference>
<dbReference type="EMBL" id="QXGL01000001">
    <property type="protein sequence ID" value="RSX54149.1"/>
    <property type="molecule type" value="Genomic_DNA"/>
</dbReference>
<dbReference type="GO" id="GO:0006508">
    <property type="term" value="P:proteolysis"/>
    <property type="evidence" value="ECO:0007669"/>
    <property type="project" value="UniProtKB-KW"/>
</dbReference>
<keyword evidence="1" id="KW-0472">Membrane</keyword>
<feature type="domain" description="CAAX prenyl protease 2/Lysostaphin resistance protein A-like" evidence="2">
    <location>
        <begin position="187"/>
        <end position="279"/>
    </location>
</feature>
<evidence type="ECO:0000256" key="1">
    <source>
        <dbReference type="SAM" id="Phobius"/>
    </source>
</evidence>
<dbReference type="Pfam" id="PF02517">
    <property type="entry name" value="Rce1-like"/>
    <property type="match status" value="1"/>
</dbReference>
<proteinExistence type="predicted"/>
<dbReference type="RefSeq" id="WP_164514667.1">
    <property type="nucleotide sequence ID" value="NZ_QXGL01000001.1"/>
</dbReference>
<gene>
    <name evidence="3" type="ORF">D2E25_0457</name>
</gene>
<keyword evidence="3" id="KW-0645">Protease</keyword>
<dbReference type="Proteomes" id="UP000287533">
    <property type="component" value="Unassembled WGS sequence"/>
</dbReference>
<dbReference type="AlphaFoldDB" id="A0A430FMV4"/>
<keyword evidence="1" id="KW-0812">Transmembrane</keyword>
<feature type="transmembrane region" description="Helical" evidence="1">
    <location>
        <begin position="152"/>
        <end position="176"/>
    </location>
</feature>
<feature type="transmembrane region" description="Helical" evidence="1">
    <location>
        <begin position="314"/>
        <end position="335"/>
    </location>
</feature>
<sequence length="371" mass="40010">MTQDTHSSTTLPQRVHSALLDHDVASARAYDLLTNDHPYRWYHPQERSRFNPLLRGLTFVGIMIGSMILLIIVFSIIAVAIAPNAFYISSSSGSTSMEFSLNSSAFALSSPLAVLSMLTELFSAVIAYLVVVLVMEGRRPPLELAPKRAGGALAGMASAFVCIAICIGVIAVFGGYRIVGFDPGYQPWADLLTLGFTAGIAEEIMMRGILLRLLEEWLGSWGAVALSALVFGLVHLGNKDGTLWGGIAIAIEAGLLFGAIYLATRSLWWCMGFHFMWNIAEGPIFGSIVSGNGAQRSWLIAQWNGPEWLTGGTFGLEASIVPVIVLGSLAVVLLIHLQHHGRMIAPSWIRKRRLFAAAQTAAPATSQSNVQ</sequence>
<evidence type="ECO:0000259" key="2">
    <source>
        <dbReference type="Pfam" id="PF02517"/>
    </source>
</evidence>
<organism evidence="3 4">
    <name type="scientific">Bifidobacterium goeldii</name>
    <dbReference type="NCBI Taxonomy" id="2306975"/>
    <lineage>
        <taxon>Bacteria</taxon>
        <taxon>Bacillati</taxon>
        <taxon>Actinomycetota</taxon>
        <taxon>Actinomycetes</taxon>
        <taxon>Bifidobacteriales</taxon>
        <taxon>Bifidobacteriaceae</taxon>
        <taxon>Bifidobacterium</taxon>
    </lineage>
</organism>
<dbReference type="InterPro" id="IPR003675">
    <property type="entry name" value="Rce1/LyrA-like_dom"/>
</dbReference>
<evidence type="ECO:0000313" key="4">
    <source>
        <dbReference type="Proteomes" id="UP000287533"/>
    </source>
</evidence>
<comment type="caution">
    <text evidence="3">The sequence shown here is derived from an EMBL/GenBank/DDBJ whole genome shotgun (WGS) entry which is preliminary data.</text>
</comment>
<keyword evidence="4" id="KW-1185">Reference proteome</keyword>
<feature type="transmembrane region" description="Helical" evidence="1">
    <location>
        <begin position="106"/>
        <end position="131"/>
    </location>
</feature>